<evidence type="ECO:0000313" key="3">
    <source>
        <dbReference type="Proteomes" id="UP000494256"/>
    </source>
</evidence>
<dbReference type="PANTHER" id="PTHR46609:SF8">
    <property type="entry name" value="YQAJ VIRAL RECOMBINASE DOMAIN-CONTAINING PROTEIN"/>
    <property type="match status" value="1"/>
</dbReference>
<evidence type="ECO:0000313" key="2">
    <source>
        <dbReference type="EMBL" id="CAB3232768.1"/>
    </source>
</evidence>
<reference evidence="2 3" key="1">
    <citation type="submission" date="2020-04" db="EMBL/GenBank/DDBJ databases">
        <authorList>
            <person name="Wallbank WR R."/>
            <person name="Pardo Diaz C."/>
            <person name="Kozak K."/>
            <person name="Martin S."/>
            <person name="Jiggins C."/>
            <person name="Moest M."/>
            <person name="Warren A I."/>
            <person name="Byers J.R.P. K."/>
            <person name="Montejo-Kovacevich G."/>
            <person name="Yen C E."/>
        </authorList>
    </citation>
    <scope>NUCLEOTIDE SEQUENCE [LARGE SCALE GENOMIC DNA]</scope>
</reference>
<name>A0A8S0ZJG8_ARCPL</name>
<dbReference type="GO" id="GO:0046983">
    <property type="term" value="F:protein dimerization activity"/>
    <property type="evidence" value="ECO:0007669"/>
    <property type="project" value="InterPro"/>
</dbReference>
<proteinExistence type="predicted"/>
<dbReference type="InterPro" id="IPR012337">
    <property type="entry name" value="RNaseH-like_sf"/>
</dbReference>
<gene>
    <name evidence="2" type="ORF">APLA_LOCUS5810</name>
</gene>
<feature type="domain" description="HAT C-terminal dimerisation" evidence="1">
    <location>
        <begin position="402"/>
        <end position="460"/>
    </location>
</feature>
<dbReference type="EMBL" id="CADEBD010000291">
    <property type="protein sequence ID" value="CAB3232768.1"/>
    <property type="molecule type" value="Genomic_DNA"/>
</dbReference>
<dbReference type="Gene3D" id="3.90.320.10">
    <property type="match status" value="1"/>
</dbReference>
<dbReference type="PANTHER" id="PTHR46609">
    <property type="entry name" value="EXONUCLEASE, PHAGE-TYPE/RECB, C-TERMINAL DOMAIN-CONTAINING PROTEIN"/>
    <property type="match status" value="1"/>
</dbReference>
<dbReference type="InterPro" id="IPR008906">
    <property type="entry name" value="HATC_C_dom"/>
</dbReference>
<dbReference type="AlphaFoldDB" id="A0A8S0ZJG8"/>
<dbReference type="Proteomes" id="UP000494256">
    <property type="component" value="Unassembled WGS sequence"/>
</dbReference>
<dbReference type="InterPro" id="IPR051703">
    <property type="entry name" value="NF-kappa-B_Signaling_Reg"/>
</dbReference>
<comment type="caution">
    <text evidence="2">The sequence shown here is derived from an EMBL/GenBank/DDBJ whole genome shotgun (WGS) entry which is preliminary data.</text>
</comment>
<protein>
    <recommendedName>
        <fullName evidence="1">HAT C-terminal dimerisation domain-containing protein</fullName>
    </recommendedName>
</protein>
<evidence type="ECO:0000259" key="1">
    <source>
        <dbReference type="Pfam" id="PF05699"/>
    </source>
</evidence>
<accession>A0A8S0ZJG8</accession>
<sequence length="469" mass="53704">MDKLKEVSIQESKNLKDDTCTVAATSDKKISELVIDEATRDPFQEIQNTRDFMPSADTSSERNTPQLFIEEAQDNEEFKVDGRRVIDFMYFYEELHKIAKHNSPLGCNFSHLQLIKEQKKAKQKSMEEAAKEGYDLAIQNGDLDANGVPMITRKQQYRRSIAKFVGGKRINYSSRQSYLARCATSVVAFNMKQPTINLYDKVIHKKPNTILMRRLELKKKKMRPKSKPSRNITLQKPENNIDKDYEVERNDLERRTVLQSDSTEWVQERRQRLTASSFGKVCKEGLVKCGPLVKNLLRGANLENVKYIQHDKDHENIALEQLTVFFSSIDGYAEREYNRLYPAITTLTENESGVVVEVSPSEPEPESFEIQLGKAIKGIETNEEASAVALSKSIVKKELLLFEQTGKRSPNLESMYKALLSVKPTTTKNERVFSISGNIVNKIRNHLSDEATNALVFLKTYFIRQSKLT</sequence>
<dbReference type="OrthoDB" id="25165at2759"/>
<dbReference type="InterPro" id="IPR011604">
    <property type="entry name" value="PDDEXK-like_dom_sf"/>
</dbReference>
<organism evidence="2 3">
    <name type="scientific">Arctia plantaginis</name>
    <name type="common">Wood tiger moth</name>
    <name type="synonym">Phalaena plantaginis</name>
    <dbReference type="NCBI Taxonomy" id="874455"/>
    <lineage>
        <taxon>Eukaryota</taxon>
        <taxon>Metazoa</taxon>
        <taxon>Ecdysozoa</taxon>
        <taxon>Arthropoda</taxon>
        <taxon>Hexapoda</taxon>
        <taxon>Insecta</taxon>
        <taxon>Pterygota</taxon>
        <taxon>Neoptera</taxon>
        <taxon>Endopterygota</taxon>
        <taxon>Lepidoptera</taxon>
        <taxon>Glossata</taxon>
        <taxon>Ditrysia</taxon>
        <taxon>Noctuoidea</taxon>
        <taxon>Erebidae</taxon>
        <taxon>Arctiinae</taxon>
        <taxon>Arctia</taxon>
    </lineage>
</organism>
<dbReference type="Pfam" id="PF05699">
    <property type="entry name" value="Dimer_Tnp_hAT"/>
    <property type="match status" value="1"/>
</dbReference>
<dbReference type="SUPFAM" id="SSF53098">
    <property type="entry name" value="Ribonuclease H-like"/>
    <property type="match status" value="1"/>
</dbReference>